<dbReference type="PROSITE" id="PS51698">
    <property type="entry name" value="U_BOX"/>
    <property type="match status" value="1"/>
</dbReference>
<feature type="domain" description="U-box" evidence="3">
    <location>
        <begin position="391"/>
        <end position="464"/>
    </location>
</feature>
<name>A0A0D3I128_EMIH1</name>
<dbReference type="InterPro" id="IPR003613">
    <property type="entry name" value="Ubox_domain"/>
</dbReference>
<keyword evidence="5" id="KW-1185">Reference proteome</keyword>
<accession>A0A0D3I128</accession>
<dbReference type="InterPro" id="IPR052085">
    <property type="entry name" value="WD-SAM-U-box"/>
</dbReference>
<feature type="transmembrane region" description="Helical" evidence="2">
    <location>
        <begin position="51"/>
        <end position="75"/>
    </location>
</feature>
<dbReference type="STRING" id="2903.R1B5T3"/>
<dbReference type="Pfam" id="PF04564">
    <property type="entry name" value="U-box"/>
    <property type="match status" value="1"/>
</dbReference>
<dbReference type="Gene3D" id="3.30.40.10">
    <property type="entry name" value="Zinc/RING finger domain, C3HC4 (zinc finger)"/>
    <property type="match status" value="1"/>
</dbReference>
<feature type="transmembrane region" description="Helical" evidence="2">
    <location>
        <begin position="20"/>
        <end position="39"/>
    </location>
</feature>
<dbReference type="RefSeq" id="XP_005757392.1">
    <property type="nucleotide sequence ID" value="XM_005757335.1"/>
</dbReference>
<feature type="region of interest" description="Disordered" evidence="1">
    <location>
        <begin position="290"/>
        <end position="342"/>
    </location>
</feature>
<dbReference type="GO" id="GO:0016567">
    <property type="term" value="P:protein ubiquitination"/>
    <property type="evidence" value="ECO:0007669"/>
    <property type="project" value="InterPro"/>
</dbReference>
<dbReference type="HOGENOM" id="CLU_589798_0_0_1"/>
<evidence type="ECO:0000256" key="1">
    <source>
        <dbReference type="SAM" id="MobiDB-lite"/>
    </source>
</evidence>
<dbReference type="PaxDb" id="2903-EOD04963"/>
<dbReference type="PANTHER" id="PTHR46573">
    <property type="entry name" value="WD REPEAT, SAM AND U-BOX DOMAIN-CONTAINING PROTEIN 1"/>
    <property type="match status" value="1"/>
</dbReference>
<keyword evidence="2" id="KW-1133">Transmembrane helix</keyword>
<feature type="compositionally biased region" description="Basic residues" evidence="1">
    <location>
        <begin position="303"/>
        <end position="312"/>
    </location>
</feature>
<dbReference type="SUPFAM" id="SSF57850">
    <property type="entry name" value="RING/U-box"/>
    <property type="match status" value="1"/>
</dbReference>
<organism evidence="4 5">
    <name type="scientific">Emiliania huxleyi (strain CCMP1516)</name>
    <dbReference type="NCBI Taxonomy" id="280463"/>
    <lineage>
        <taxon>Eukaryota</taxon>
        <taxon>Haptista</taxon>
        <taxon>Haptophyta</taxon>
        <taxon>Prymnesiophyceae</taxon>
        <taxon>Isochrysidales</taxon>
        <taxon>Noelaerhabdaceae</taxon>
        <taxon>Emiliania</taxon>
    </lineage>
</organism>
<feature type="transmembrane region" description="Helical" evidence="2">
    <location>
        <begin position="223"/>
        <end position="244"/>
    </location>
</feature>
<evidence type="ECO:0000313" key="4">
    <source>
        <dbReference type="EnsemblProtists" id="EOD04963"/>
    </source>
</evidence>
<feature type="transmembrane region" description="Helical" evidence="2">
    <location>
        <begin position="190"/>
        <end position="211"/>
    </location>
</feature>
<protein>
    <recommendedName>
        <fullName evidence="3">U-box domain-containing protein</fullName>
    </recommendedName>
</protein>
<evidence type="ECO:0000313" key="5">
    <source>
        <dbReference type="Proteomes" id="UP000013827"/>
    </source>
</evidence>
<sequence>MQPDAQRQPDKFLELSPASLRRVGGVLTALLLLVGVLRLRASPLGVAGPHHIVLLFAAGNYASSASSALQLWSLLTKHQSSAALSVQASRLAFGASLLRAVWSLTGHAFRASLISNLDVVLSVILSGALALALSPSVGPSLGVQPARLDEFPAFKAAGAAAALSVLSMVFGLSGEGDEAAPPDASNSLRWVTLACAIYTQMLAVLPMRAALARAKRVEALTSHAVACLAVGAVFRVLMWLLLMLEGEFHMLLAPRCPTLSDRHLRARTPPDSPAALCHSPPIHAALLAEEEAEKEAGRAKESKKGKKKKNKGRAGGGGAGPSQAPEDEADETGEGEAAAAEVEEAELAAALEESARLEGARPVVEERTVVTATEGGSPSAAEAPVAKEEEEPPADFICPITTEIMVEPVVAADGQSYERTAIERWLATKSTSPLTGGELEHSILIPNHNLRRTIREWQEARASL</sequence>
<dbReference type="AlphaFoldDB" id="A0A0D3I128"/>
<feature type="transmembrane region" description="Helical" evidence="2">
    <location>
        <begin position="153"/>
        <end position="170"/>
    </location>
</feature>
<keyword evidence="2" id="KW-0472">Membrane</keyword>
<dbReference type="KEGG" id="ehx:EMIHUDRAFT_107434"/>
<feature type="compositionally biased region" description="Acidic residues" evidence="1">
    <location>
        <begin position="325"/>
        <end position="334"/>
    </location>
</feature>
<dbReference type="GO" id="GO:0004842">
    <property type="term" value="F:ubiquitin-protein transferase activity"/>
    <property type="evidence" value="ECO:0007669"/>
    <property type="project" value="InterPro"/>
</dbReference>
<dbReference type="SMART" id="SM00504">
    <property type="entry name" value="Ubox"/>
    <property type="match status" value="1"/>
</dbReference>
<dbReference type="Proteomes" id="UP000013827">
    <property type="component" value="Unassembled WGS sequence"/>
</dbReference>
<dbReference type="InterPro" id="IPR013083">
    <property type="entry name" value="Znf_RING/FYVE/PHD"/>
</dbReference>
<evidence type="ECO:0000259" key="3">
    <source>
        <dbReference type="PROSITE" id="PS51698"/>
    </source>
</evidence>
<reference evidence="4" key="2">
    <citation type="submission" date="2024-10" db="UniProtKB">
        <authorList>
            <consortium name="EnsemblProtists"/>
        </authorList>
    </citation>
    <scope>IDENTIFICATION</scope>
</reference>
<feature type="compositionally biased region" description="Low complexity" evidence="1">
    <location>
        <begin position="369"/>
        <end position="384"/>
    </location>
</feature>
<dbReference type="CDD" id="cd16655">
    <property type="entry name" value="RING-Ubox_WDSUB1-like"/>
    <property type="match status" value="1"/>
</dbReference>
<evidence type="ECO:0000256" key="2">
    <source>
        <dbReference type="SAM" id="Phobius"/>
    </source>
</evidence>
<keyword evidence="2" id="KW-0812">Transmembrane</keyword>
<feature type="transmembrane region" description="Helical" evidence="2">
    <location>
        <begin position="114"/>
        <end position="133"/>
    </location>
</feature>
<feature type="region of interest" description="Disordered" evidence="1">
    <location>
        <begin position="368"/>
        <end position="391"/>
    </location>
</feature>
<reference evidence="5" key="1">
    <citation type="journal article" date="2013" name="Nature">
        <title>Pan genome of the phytoplankton Emiliania underpins its global distribution.</title>
        <authorList>
            <person name="Read B.A."/>
            <person name="Kegel J."/>
            <person name="Klute M.J."/>
            <person name="Kuo A."/>
            <person name="Lefebvre S.C."/>
            <person name="Maumus F."/>
            <person name="Mayer C."/>
            <person name="Miller J."/>
            <person name="Monier A."/>
            <person name="Salamov A."/>
            <person name="Young J."/>
            <person name="Aguilar M."/>
            <person name="Claverie J.M."/>
            <person name="Frickenhaus S."/>
            <person name="Gonzalez K."/>
            <person name="Herman E.K."/>
            <person name="Lin Y.C."/>
            <person name="Napier J."/>
            <person name="Ogata H."/>
            <person name="Sarno A.F."/>
            <person name="Shmutz J."/>
            <person name="Schroeder D."/>
            <person name="de Vargas C."/>
            <person name="Verret F."/>
            <person name="von Dassow P."/>
            <person name="Valentin K."/>
            <person name="Van de Peer Y."/>
            <person name="Wheeler G."/>
            <person name="Dacks J.B."/>
            <person name="Delwiche C.F."/>
            <person name="Dyhrman S.T."/>
            <person name="Glockner G."/>
            <person name="John U."/>
            <person name="Richards T."/>
            <person name="Worden A.Z."/>
            <person name="Zhang X."/>
            <person name="Grigoriev I.V."/>
            <person name="Allen A.E."/>
            <person name="Bidle K."/>
            <person name="Borodovsky M."/>
            <person name="Bowler C."/>
            <person name="Brownlee C."/>
            <person name="Cock J.M."/>
            <person name="Elias M."/>
            <person name="Gladyshev V.N."/>
            <person name="Groth M."/>
            <person name="Guda C."/>
            <person name="Hadaegh A."/>
            <person name="Iglesias-Rodriguez M.D."/>
            <person name="Jenkins J."/>
            <person name="Jones B.M."/>
            <person name="Lawson T."/>
            <person name="Leese F."/>
            <person name="Lindquist E."/>
            <person name="Lobanov A."/>
            <person name="Lomsadze A."/>
            <person name="Malik S.B."/>
            <person name="Marsh M.E."/>
            <person name="Mackinder L."/>
            <person name="Mock T."/>
            <person name="Mueller-Roeber B."/>
            <person name="Pagarete A."/>
            <person name="Parker M."/>
            <person name="Probert I."/>
            <person name="Quesneville H."/>
            <person name="Raines C."/>
            <person name="Rensing S.A."/>
            <person name="Riano-Pachon D.M."/>
            <person name="Richier S."/>
            <person name="Rokitta S."/>
            <person name="Shiraiwa Y."/>
            <person name="Soanes D.M."/>
            <person name="van der Giezen M."/>
            <person name="Wahlund T.M."/>
            <person name="Williams B."/>
            <person name="Wilson W."/>
            <person name="Wolfe G."/>
            <person name="Wurch L.L."/>
        </authorList>
    </citation>
    <scope>NUCLEOTIDE SEQUENCE</scope>
</reference>
<dbReference type="PANTHER" id="PTHR46573:SF1">
    <property type="entry name" value="WD REPEAT, SAM AND U-BOX DOMAIN-CONTAINING PROTEIN 1"/>
    <property type="match status" value="1"/>
</dbReference>
<dbReference type="GeneID" id="17251108"/>
<dbReference type="EnsemblProtists" id="EOD04963">
    <property type="protein sequence ID" value="EOD04963"/>
    <property type="gene ID" value="EMIHUDRAFT_107434"/>
</dbReference>
<proteinExistence type="predicted"/>